<dbReference type="EMBL" id="CP003653">
    <property type="protein sequence ID" value="AFZ34647.1"/>
    <property type="molecule type" value="Genomic_DNA"/>
</dbReference>
<evidence type="ECO:0000313" key="1">
    <source>
        <dbReference type="EMBL" id="AFZ34647.1"/>
    </source>
</evidence>
<dbReference type="PATRIC" id="fig|111780.3.peg.1114"/>
<dbReference type="Gene3D" id="3.40.50.1000">
    <property type="entry name" value="HAD superfamily/HAD-like"/>
    <property type="match status" value="1"/>
</dbReference>
<dbReference type="SUPFAM" id="SSF56784">
    <property type="entry name" value="HAD-like"/>
    <property type="match status" value="1"/>
</dbReference>
<organism evidence="1 2">
    <name type="scientific">Stanieria cyanosphaera (strain ATCC 29371 / PCC 7437)</name>
    <dbReference type="NCBI Taxonomy" id="111780"/>
    <lineage>
        <taxon>Bacteria</taxon>
        <taxon>Bacillati</taxon>
        <taxon>Cyanobacteriota</taxon>
        <taxon>Cyanophyceae</taxon>
        <taxon>Pleurocapsales</taxon>
        <taxon>Dermocarpellaceae</taxon>
        <taxon>Stanieria</taxon>
    </lineage>
</organism>
<dbReference type="STRING" id="111780.Sta7437_1069"/>
<dbReference type="AlphaFoldDB" id="K9XSJ9"/>
<reference evidence="2" key="1">
    <citation type="journal article" date="2013" name="Proc. Natl. Acad. Sci. U.S.A.">
        <title>Improving the coverage of the cyanobacterial phylum using diversity-driven genome sequencing.</title>
        <authorList>
            <person name="Shih P.M."/>
            <person name="Wu D."/>
            <person name="Latifi A."/>
            <person name="Axen S.D."/>
            <person name="Fewer D.P."/>
            <person name="Talla E."/>
            <person name="Calteau A."/>
            <person name="Cai F."/>
            <person name="Tandeau de Marsac N."/>
            <person name="Rippka R."/>
            <person name="Herdman M."/>
            <person name="Sivonen K."/>
            <person name="Coursin T."/>
            <person name="Laurent T."/>
            <person name="Goodwin L."/>
            <person name="Nolan M."/>
            <person name="Davenport K.W."/>
            <person name="Han C.S."/>
            <person name="Rubin E.M."/>
            <person name="Eisen J.A."/>
            <person name="Woyke T."/>
            <person name="Gugger M."/>
            <person name="Kerfeld C.A."/>
        </authorList>
    </citation>
    <scope>NUCLEOTIDE SEQUENCE [LARGE SCALE GENOMIC DNA]</scope>
    <source>
        <strain evidence="2">ATCC 29371 / PCC 7437</strain>
    </source>
</reference>
<keyword evidence="2" id="KW-1185">Reference proteome</keyword>
<accession>K9XSJ9</accession>
<sequence>MHQANKKVIYISDMYYSSDIIKYFLKQKYIWKSEDIIYVSSEERVNKASGNLFKECLDQLSLKPSQICHIGDNLHSDVKIPNKLGIKAQAFTYTHLNRYEQKISNNTEPPLKFRSLLAGTCRLTRLQSQEKIFHNQIIWDTASNVIAPVLFGFVYWCLSQAQKKGIQRLYFVARDGQILLKIAHIICKNWGYTIDCRYLYGSRQAWHFPAIQEIGQFELDWIFDPTEFLSVYSVCERVNVNPEEIENILEHYNFERSIWNKNLTEEQRYFLKKVFENEQIKNLILNKALQFRQITLNYFEQEGVFDDIPFAIIDIGWNGRLQKSLSQLLSVANRYPLDGINGFYFSLSKRIKPFSKDNLFVYFADTNLNPERNFVFLYKGVLELFVNADHGSTIRFEKIQEKYIPILRGNKNEKAIQWGLYILQKAVIFFAEQLVRILEENQIKEEYILNISNLLLKEFLLSPSYWEASVFGSFQITEDQTENIFYELAPKYNLFNTLRLILYNKHIHHNVWFPASKIRSSIICTILLNQIGKGIKTKIKQKLKPINFMKK</sequence>
<dbReference type="eggNOG" id="COG5610">
    <property type="taxonomic scope" value="Bacteria"/>
</dbReference>
<dbReference type="InterPro" id="IPR023214">
    <property type="entry name" value="HAD_sf"/>
</dbReference>
<protein>
    <recommendedName>
        <fullName evidence="3">HAD-superfamily hydrolase, subfamily IA, variant 1</fullName>
    </recommendedName>
</protein>
<proteinExistence type="predicted"/>
<evidence type="ECO:0008006" key="3">
    <source>
        <dbReference type="Google" id="ProtNLM"/>
    </source>
</evidence>
<name>K9XSJ9_STAC7</name>
<dbReference type="HOGENOM" id="CLU_017953_3_0_3"/>
<dbReference type="InterPro" id="IPR036412">
    <property type="entry name" value="HAD-like_sf"/>
</dbReference>
<gene>
    <name evidence="1" type="ordered locus">Sta7437_1069</name>
</gene>
<dbReference type="KEGG" id="scs:Sta7437_1069"/>
<dbReference type="Proteomes" id="UP000010473">
    <property type="component" value="Chromosome"/>
</dbReference>
<evidence type="ECO:0000313" key="2">
    <source>
        <dbReference type="Proteomes" id="UP000010473"/>
    </source>
</evidence>